<dbReference type="Proteomes" id="UP001607151">
    <property type="component" value="Unassembled WGS sequence"/>
</dbReference>
<comment type="caution">
    <text evidence="10">The sequence shown here is derived from an EMBL/GenBank/DDBJ whole genome shotgun (WGS) entry which is preliminary data.</text>
</comment>
<evidence type="ECO:0000256" key="1">
    <source>
        <dbReference type="ARBA" id="ARBA00004429"/>
    </source>
</evidence>
<keyword evidence="5 9" id="KW-0812">Transmembrane</keyword>
<gene>
    <name evidence="10" type="ORF">ACGRQ9_06600</name>
</gene>
<organism evidence="10 11">
    <name type="scientific">Vibrio rumoiensis</name>
    <dbReference type="NCBI Taxonomy" id="76258"/>
    <lineage>
        <taxon>Bacteria</taxon>
        <taxon>Pseudomonadati</taxon>
        <taxon>Pseudomonadota</taxon>
        <taxon>Gammaproteobacteria</taxon>
        <taxon>Vibrionales</taxon>
        <taxon>Vibrionaceae</taxon>
        <taxon>Vibrio</taxon>
    </lineage>
</organism>
<name>A0ABW7IU29_9VIBR</name>
<keyword evidence="3" id="KW-1003">Cell membrane</keyword>
<keyword evidence="7 9" id="KW-0472">Membrane</keyword>
<evidence type="ECO:0000313" key="10">
    <source>
        <dbReference type="EMBL" id="MFH0265167.1"/>
    </source>
</evidence>
<evidence type="ECO:0000256" key="2">
    <source>
        <dbReference type="ARBA" id="ARBA00022448"/>
    </source>
</evidence>
<feature type="transmembrane region" description="Helical" evidence="9">
    <location>
        <begin position="78"/>
        <end position="98"/>
    </location>
</feature>
<evidence type="ECO:0000313" key="11">
    <source>
        <dbReference type="Proteomes" id="UP001607151"/>
    </source>
</evidence>
<evidence type="ECO:0000256" key="7">
    <source>
        <dbReference type="ARBA" id="ARBA00023136"/>
    </source>
</evidence>
<dbReference type="EMBL" id="JBIHSN010000002">
    <property type="protein sequence ID" value="MFH0265167.1"/>
    <property type="molecule type" value="Genomic_DNA"/>
</dbReference>
<keyword evidence="2" id="KW-0813">Transport</keyword>
<feature type="transmembrane region" description="Helical" evidence="9">
    <location>
        <begin position="119"/>
        <end position="138"/>
    </location>
</feature>
<dbReference type="InterPro" id="IPR007272">
    <property type="entry name" value="Sulf_transp_TsuA/YedE"/>
</dbReference>
<evidence type="ECO:0000256" key="8">
    <source>
        <dbReference type="ARBA" id="ARBA00035655"/>
    </source>
</evidence>
<dbReference type="PANTHER" id="PTHR30574:SF1">
    <property type="entry name" value="SULPHUR TRANSPORT DOMAIN-CONTAINING PROTEIN"/>
    <property type="match status" value="1"/>
</dbReference>
<proteinExistence type="inferred from homology"/>
<comment type="subcellular location">
    <subcellularLocation>
        <location evidence="1">Cell inner membrane</location>
        <topology evidence="1">Multi-pass membrane protein</topology>
    </subcellularLocation>
</comment>
<dbReference type="PANTHER" id="PTHR30574">
    <property type="entry name" value="INNER MEMBRANE PROTEIN YEDE"/>
    <property type="match status" value="1"/>
</dbReference>
<keyword evidence="11" id="KW-1185">Reference proteome</keyword>
<sequence length="139" mass="14557">MTIPWNALFGGALLGVSATLLLLFKGKIAGISGILSGSILSTADKNWRVQFLIGLVAGGWLTNWLVKPDLSGIPTQYASSMTTMLLAGLLVGIGTKLGNGCTSGHGICGMGRLSIRSTVATFTFMFVAAITVYIRLHIL</sequence>
<reference evidence="10 11" key="1">
    <citation type="submission" date="2024-10" db="EMBL/GenBank/DDBJ databases">
        <authorList>
            <person name="Yibar A."/>
            <person name="Saticioglu I.B."/>
            <person name="Duman M."/>
            <person name="Ajmi N."/>
            <person name="Gurler F."/>
            <person name="Ay H."/>
            <person name="Onuk E."/>
            <person name="Guler S."/>
            <person name="Romalde J.L."/>
        </authorList>
    </citation>
    <scope>NUCLEOTIDE SEQUENCE [LARGE SCALE GENOMIC DNA]</scope>
    <source>
        <strain evidence="10 11">14-MA-B</strain>
    </source>
</reference>
<protein>
    <submittedName>
        <fullName evidence="10">YeeE/YedE family protein</fullName>
    </submittedName>
</protein>
<keyword evidence="6 9" id="KW-1133">Transmembrane helix</keyword>
<evidence type="ECO:0000256" key="4">
    <source>
        <dbReference type="ARBA" id="ARBA00022519"/>
    </source>
</evidence>
<evidence type="ECO:0000256" key="3">
    <source>
        <dbReference type="ARBA" id="ARBA00022475"/>
    </source>
</evidence>
<feature type="transmembrane region" description="Helical" evidence="9">
    <location>
        <begin position="6"/>
        <end position="26"/>
    </location>
</feature>
<comment type="similarity">
    <text evidence="8">Belongs to the TsuA/YedE (TC 9.B.102) family.</text>
</comment>
<evidence type="ECO:0000256" key="6">
    <source>
        <dbReference type="ARBA" id="ARBA00022989"/>
    </source>
</evidence>
<feature type="transmembrane region" description="Helical" evidence="9">
    <location>
        <begin position="47"/>
        <end position="66"/>
    </location>
</feature>
<evidence type="ECO:0000256" key="5">
    <source>
        <dbReference type="ARBA" id="ARBA00022692"/>
    </source>
</evidence>
<keyword evidence="4" id="KW-0997">Cell inner membrane</keyword>
<evidence type="ECO:0000256" key="9">
    <source>
        <dbReference type="SAM" id="Phobius"/>
    </source>
</evidence>
<accession>A0ABW7IU29</accession>
<dbReference type="RefSeq" id="WP_394607514.1">
    <property type="nucleotide sequence ID" value="NZ_JBIHSN010000002.1"/>
</dbReference>
<dbReference type="Pfam" id="PF04143">
    <property type="entry name" value="Sulf_transp"/>
    <property type="match status" value="1"/>
</dbReference>